<feature type="domain" description="GFO/IDH/MocA-like oxidoreductase" evidence="4">
    <location>
        <begin position="126"/>
        <end position="246"/>
    </location>
</feature>
<feature type="domain" description="Gfo/Idh/MocA-like oxidoreductase N-terminal" evidence="3">
    <location>
        <begin position="1"/>
        <end position="118"/>
    </location>
</feature>
<reference evidence="5 7" key="1">
    <citation type="submission" date="2016-06" db="EMBL/GenBank/DDBJ databases">
        <authorList>
            <person name="Kjaerup R.B."/>
            <person name="Dalgaard T.S."/>
            <person name="Juul-Madsen H.R."/>
        </authorList>
    </citation>
    <scope>NUCLEOTIDE SEQUENCE [LARGE SCALE GENOMIC DNA]</scope>
    <source>
        <strain evidence="5 7">DSM 43363</strain>
    </source>
</reference>
<dbReference type="InterPro" id="IPR000683">
    <property type="entry name" value="Gfo/Idh/MocA-like_OxRdtase_N"/>
</dbReference>
<protein>
    <submittedName>
        <fullName evidence="6">Gfo/Idh/MocA family oxidoreductase</fullName>
    </submittedName>
    <submittedName>
        <fullName evidence="5">Myo-inositol 2-dehydrogenase / D-chiro-inositol 1-dehydrogenase</fullName>
    </submittedName>
</protein>
<dbReference type="GO" id="GO:0000166">
    <property type="term" value="F:nucleotide binding"/>
    <property type="evidence" value="ECO:0007669"/>
    <property type="project" value="InterPro"/>
</dbReference>
<reference evidence="6 8" key="2">
    <citation type="submission" date="2022-10" db="EMBL/GenBank/DDBJ databases">
        <title>The complete genomes of actinobacterial strains from the NBC collection.</title>
        <authorList>
            <person name="Joergensen T.S."/>
            <person name="Alvarez Arevalo M."/>
            <person name="Sterndorff E.B."/>
            <person name="Faurdal D."/>
            <person name="Vuksanovic O."/>
            <person name="Mourched A.-S."/>
            <person name="Charusanti P."/>
            <person name="Shaw S."/>
            <person name="Blin K."/>
            <person name="Weber T."/>
        </authorList>
    </citation>
    <scope>NUCLEOTIDE SEQUENCE [LARGE SCALE GENOMIC DNA]</scope>
    <source>
        <strain evidence="6 8">NBC 01809</strain>
    </source>
</reference>
<dbReference type="OrthoDB" id="256869at2"/>
<dbReference type="STRING" id="47871.GA0070608_4357"/>
<dbReference type="Pfam" id="PF22725">
    <property type="entry name" value="GFO_IDH_MocA_C3"/>
    <property type="match status" value="1"/>
</dbReference>
<evidence type="ECO:0000256" key="2">
    <source>
        <dbReference type="ARBA" id="ARBA00023002"/>
    </source>
</evidence>
<dbReference type="Pfam" id="PF01408">
    <property type="entry name" value="GFO_IDH_MocA"/>
    <property type="match status" value="1"/>
</dbReference>
<evidence type="ECO:0000256" key="1">
    <source>
        <dbReference type="ARBA" id="ARBA00010928"/>
    </source>
</evidence>
<evidence type="ECO:0000259" key="4">
    <source>
        <dbReference type="Pfam" id="PF22725"/>
    </source>
</evidence>
<dbReference type="PANTHER" id="PTHR42840:SF3">
    <property type="entry name" value="BINDING ROSSMANN FOLD OXIDOREDUCTASE, PUTATIVE (AFU_ORTHOLOGUE AFUA_2G10240)-RELATED"/>
    <property type="match status" value="1"/>
</dbReference>
<dbReference type="EMBL" id="CP109071">
    <property type="protein sequence ID" value="WSA31340.1"/>
    <property type="molecule type" value="Genomic_DNA"/>
</dbReference>
<dbReference type="InterPro" id="IPR055170">
    <property type="entry name" value="GFO_IDH_MocA-like_dom"/>
</dbReference>
<sequence>MRIGLLGVGRIGATHARLLASHPEVTELVLGDVMPERARDVAEHLGVRAAGPIDEVFATPLDGIVIATPTATHADLIQRGVDAGLAVFCEKPVAADLARTVEIAQRVAAADGRVQVGFQRRFDAGYRAAREALRSGAVGTLHRMHLLTADPTPPPAEYIPLSGGIFRDCHIHDFDIALWLTGQEVVEVYAAGANRGASLFAEASDIDTSVAILTFADGTLATLQGSRYNGGGYDVRTELAGTESTFVVGLDDRAPLRSAEPDAIYPSGEPWADFWQRFSASYTAEMNAFLDFVAGRRSSACTVSEALEALYIAEAADRSRRERRPVRVEEIRASSPVKGLKHSAVLA</sequence>
<dbReference type="Proteomes" id="UP000199343">
    <property type="component" value="Unassembled WGS sequence"/>
</dbReference>
<dbReference type="AlphaFoldDB" id="A0A1C6VWD3"/>
<evidence type="ECO:0000313" key="5">
    <source>
        <dbReference type="EMBL" id="SCL70507.1"/>
    </source>
</evidence>
<dbReference type="GO" id="GO:0016491">
    <property type="term" value="F:oxidoreductase activity"/>
    <property type="evidence" value="ECO:0007669"/>
    <property type="project" value="UniProtKB-KW"/>
</dbReference>
<organism evidence="5 7">
    <name type="scientific">Micromonospora peucetia</name>
    <dbReference type="NCBI Taxonomy" id="47871"/>
    <lineage>
        <taxon>Bacteria</taxon>
        <taxon>Bacillati</taxon>
        <taxon>Actinomycetota</taxon>
        <taxon>Actinomycetes</taxon>
        <taxon>Micromonosporales</taxon>
        <taxon>Micromonosporaceae</taxon>
        <taxon>Micromonospora</taxon>
    </lineage>
</organism>
<accession>A0A1C6VWD3</accession>
<dbReference type="SUPFAM" id="SSF51735">
    <property type="entry name" value="NAD(P)-binding Rossmann-fold domains"/>
    <property type="match status" value="1"/>
</dbReference>
<name>A0A1C6VWD3_9ACTN</name>
<keyword evidence="2" id="KW-0560">Oxidoreductase</keyword>
<keyword evidence="8" id="KW-1185">Reference proteome</keyword>
<dbReference type="RefSeq" id="WP_091630344.1">
    <property type="nucleotide sequence ID" value="NZ_CP109071.1"/>
</dbReference>
<evidence type="ECO:0000313" key="7">
    <source>
        <dbReference type="Proteomes" id="UP000199343"/>
    </source>
</evidence>
<gene>
    <name evidence="5" type="ORF">GA0070608_4357</name>
    <name evidence="6" type="ORF">OIE14_24860</name>
</gene>
<dbReference type="PANTHER" id="PTHR42840">
    <property type="entry name" value="NAD(P)-BINDING ROSSMANN-FOLD SUPERFAMILY PROTEIN-RELATED"/>
    <property type="match status" value="1"/>
</dbReference>
<dbReference type="Proteomes" id="UP001334804">
    <property type="component" value="Chromosome"/>
</dbReference>
<evidence type="ECO:0000313" key="6">
    <source>
        <dbReference type="EMBL" id="WSA31340.1"/>
    </source>
</evidence>
<dbReference type="SUPFAM" id="SSF55347">
    <property type="entry name" value="Glyceraldehyde-3-phosphate dehydrogenase-like, C-terminal domain"/>
    <property type="match status" value="1"/>
</dbReference>
<dbReference type="Gene3D" id="3.30.360.10">
    <property type="entry name" value="Dihydrodipicolinate Reductase, domain 2"/>
    <property type="match status" value="1"/>
</dbReference>
<proteinExistence type="inferred from homology"/>
<comment type="similarity">
    <text evidence="1">Belongs to the Gfo/Idh/MocA family.</text>
</comment>
<evidence type="ECO:0000313" key="8">
    <source>
        <dbReference type="Proteomes" id="UP001334804"/>
    </source>
</evidence>
<evidence type="ECO:0000259" key="3">
    <source>
        <dbReference type="Pfam" id="PF01408"/>
    </source>
</evidence>
<dbReference type="Gene3D" id="3.40.50.720">
    <property type="entry name" value="NAD(P)-binding Rossmann-like Domain"/>
    <property type="match status" value="1"/>
</dbReference>
<dbReference type="InterPro" id="IPR036291">
    <property type="entry name" value="NAD(P)-bd_dom_sf"/>
</dbReference>
<dbReference type="EMBL" id="FMIC01000002">
    <property type="protein sequence ID" value="SCL70507.1"/>
    <property type="molecule type" value="Genomic_DNA"/>
</dbReference>